<gene>
    <name evidence="1" type="ORF">ACFOMP_07870</name>
</gene>
<dbReference type="Proteomes" id="UP001595596">
    <property type="component" value="Unassembled WGS sequence"/>
</dbReference>
<proteinExistence type="predicted"/>
<dbReference type="EMBL" id="JBHRXE010000018">
    <property type="protein sequence ID" value="MFC3569364.1"/>
    <property type="molecule type" value="Genomic_DNA"/>
</dbReference>
<evidence type="ECO:0000313" key="2">
    <source>
        <dbReference type="Proteomes" id="UP001595596"/>
    </source>
</evidence>
<keyword evidence="2" id="KW-1185">Reference proteome</keyword>
<protein>
    <submittedName>
        <fullName evidence="1">Uncharacterized protein</fullName>
    </submittedName>
</protein>
<accession>A0ABV7RXM3</accession>
<comment type="caution">
    <text evidence="1">The sequence shown here is derived from an EMBL/GenBank/DDBJ whole genome shotgun (WGS) entry which is preliminary data.</text>
</comment>
<dbReference type="RefSeq" id="WP_379029242.1">
    <property type="nucleotide sequence ID" value="NZ_JBHRXE010000018.1"/>
</dbReference>
<evidence type="ECO:0000313" key="1">
    <source>
        <dbReference type="EMBL" id="MFC3569364.1"/>
    </source>
</evidence>
<reference evidence="2" key="1">
    <citation type="journal article" date="2019" name="Int. J. Syst. Evol. Microbiol.">
        <title>The Global Catalogue of Microorganisms (GCM) 10K type strain sequencing project: providing services to taxonomists for standard genome sequencing and annotation.</title>
        <authorList>
            <consortium name="The Broad Institute Genomics Platform"/>
            <consortium name="The Broad Institute Genome Sequencing Center for Infectious Disease"/>
            <person name="Wu L."/>
            <person name="Ma J."/>
        </authorList>
    </citation>
    <scope>NUCLEOTIDE SEQUENCE [LARGE SCALE GENOMIC DNA]</scope>
    <source>
        <strain evidence="2">VKM B-3226</strain>
    </source>
</reference>
<name>A0ABV7RXM3_9RHOB</name>
<organism evidence="1 2">
    <name type="scientific">Paracoccus simplex</name>
    <dbReference type="NCBI Taxonomy" id="2086346"/>
    <lineage>
        <taxon>Bacteria</taxon>
        <taxon>Pseudomonadati</taxon>
        <taxon>Pseudomonadota</taxon>
        <taxon>Alphaproteobacteria</taxon>
        <taxon>Rhodobacterales</taxon>
        <taxon>Paracoccaceae</taxon>
        <taxon>Paracoccus</taxon>
    </lineage>
</organism>
<sequence>MLDAVGRACRILAQEGVSGAVNRLRYRRDGRLMQGRRVGAGRQGFVLLGEGRLMAGFRRELARRGLLGQVSRPGATRKIFFNPHPAEFHDPKLAAAVLDDDYFAALHPGDEEARAGLCSGCPLIVTSVAGLHRVQALGAALRDVTLIPGQTRRHGLRLAVGRWLVYADALAPDDYLADLLALTPPIRSRDRICISLPEYTGRRAHFESANPSDFRLFNGIRLLPAWQGCAWSYKAIAVKALQSGARRLTICEDDAWFAADFSACFKAINRYLDRSRWDVFNGVMTRIEGEPDIRLRRRLGRNHIIHTPHMMGMVFNVYNRTALEWMADWSPDAGGAGTNTIDEWMNAMPGLKVVSAVPFIAGHREDAHSTIFGFKNARYSGMIRATEREILSRIEPV</sequence>